<sequence>MSNPIDWLLKLWTSPSAFKGDARGYVLNQLGHGYIIGGIPAALWGPVAILPLIVLYLVIVELPQAVLWGGSVGDGVEDTAHVATVGVAVAYGVWPALGAHMLFIIAGAIARSRKGGSDAV</sequence>
<evidence type="ECO:0000313" key="3">
    <source>
        <dbReference type="Proteomes" id="UP000238338"/>
    </source>
</evidence>
<comment type="caution">
    <text evidence="2">The sequence shown here is derived from an EMBL/GenBank/DDBJ whole genome shotgun (WGS) entry which is preliminary data.</text>
</comment>
<gene>
    <name evidence="2" type="ORF">LX70_02683</name>
</gene>
<evidence type="ECO:0000256" key="1">
    <source>
        <dbReference type="SAM" id="Phobius"/>
    </source>
</evidence>
<name>A0A2S8S6I4_9RHOB</name>
<organism evidence="2 3">
    <name type="scientific">Albidovulum denitrificans</name>
    <dbReference type="NCBI Taxonomy" id="404881"/>
    <lineage>
        <taxon>Bacteria</taxon>
        <taxon>Pseudomonadati</taxon>
        <taxon>Pseudomonadota</taxon>
        <taxon>Alphaproteobacteria</taxon>
        <taxon>Rhodobacterales</taxon>
        <taxon>Paracoccaceae</taxon>
        <taxon>Albidovulum</taxon>
    </lineage>
</organism>
<dbReference type="Proteomes" id="UP000238338">
    <property type="component" value="Unassembled WGS sequence"/>
</dbReference>
<feature type="transmembrane region" description="Helical" evidence="1">
    <location>
        <begin position="79"/>
        <end position="105"/>
    </location>
</feature>
<dbReference type="OrthoDB" id="5292533at2"/>
<dbReference type="EMBL" id="PVEP01000005">
    <property type="protein sequence ID" value="PQV56417.1"/>
    <property type="molecule type" value="Genomic_DNA"/>
</dbReference>
<keyword evidence="1" id="KW-1133">Transmembrane helix</keyword>
<reference evidence="2 3" key="1">
    <citation type="submission" date="2018-02" db="EMBL/GenBank/DDBJ databases">
        <title>Genomic Encyclopedia of Archaeal and Bacterial Type Strains, Phase II (KMG-II): from individual species to whole genera.</title>
        <authorList>
            <person name="Goeker M."/>
        </authorList>
    </citation>
    <scope>NUCLEOTIDE SEQUENCE [LARGE SCALE GENOMIC DNA]</scope>
    <source>
        <strain evidence="2 3">DSM 18921</strain>
    </source>
</reference>
<dbReference type="AlphaFoldDB" id="A0A2S8S6I4"/>
<evidence type="ECO:0000313" key="2">
    <source>
        <dbReference type="EMBL" id="PQV56417.1"/>
    </source>
</evidence>
<keyword evidence="1" id="KW-0472">Membrane</keyword>
<keyword evidence="1" id="KW-0812">Transmembrane</keyword>
<dbReference type="RefSeq" id="WP_105515259.1">
    <property type="nucleotide sequence ID" value="NZ_PVEP01000005.1"/>
</dbReference>
<accession>A0A2S8S6I4</accession>
<keyword evidence="3" id="KW-1185">Reference proteome</keyword>
<protein>
    <submittedName>
        <fullName evidence="2">Uncharacterized protein</fullName>
    </submittedName>
</protein>
<feature type="transmembrane region" description="Helical" evidence="1">
    <location>
        <begin position="33"/>
        <end position="59"/>
    </location>
</feature>
<proteinExistence type="predicted"/>